<dbReference type="Proteomes" id="UP000320876">
    <property type="component" value="Unassembled WGS sequence"/>
</dbReference>
<evidence type="ECO:0000256" key="1">
    <source>
        <dbReference type="SAM" id="Phobius"/>
    </source>
</evidence>
<accession>A0A542DFB8</accession>
<name>A0A542DFB8_AMYCI</name>
<protein>
    <submittedName>
        <fullName evidence="2">Uncharacterized protein</fullName>
    </submittedName>
</protein>
<feature type="transmembrane region" description="Helical" evidence="1">
    <location>
        <begin position="21"/>
        <end position="41"/>
    </location>
</feature>
<dbReference type="OrthoDB" id="5644717at2"/>
<feature type="transmembrane region" description="Helical" evidence="1">
    <location>
        <begin position="119"/>
        <end position="139"/>
    </location>
</feature>
<dbReference type="RefSeq" id="WP_141996547.1">
    <property type="nucleotide sequence ID" value="NZ_VFML01000001.1"/>
</dbReference>
<keyword evidence="3" id="KW-1185">Reference proteome</keyword>
<feature type="transmembrane region" description="Helical" evidence="1">
    <location>
        <begin position="82"/>
        <end position="107"/>
    </location>
</feature>
<organism evidence="2 3">
    <name type="scientific">Amycolatopsis cihanbeyliensis</name>
    <dbReference type="NCBI Taxonomy" id="1128664"/>
    <lineage>
        <taxon>Bacteria</taxon>
        <taxon>Bacillati</taxon>
        <taxon>Actinomycetota</taxon>
        <taxon>Actinomycetes</taxon>
        <taxon>Pseudonocardiales</taxon>
        <taxon>Pseudonocardiaceae</taxon>
        <taxon>Amycolatopsis</taxon>
    </lineage>
</organism>
<keyword evidence="1" id="KW-0812">Transmembrane</keyword>
<keyword evidence="1" id="KW-0472">Membrane</keyword>
<gene>
    <name evidence="2" type="ORF">FB471_1430</name>
</gene>
<sequence length="146" mass="14904">MSTAAHSTTVSGLVARALHGVFAGLAGGVVFGILMAMMDMLPMVAMLVGSQSAVVGALVHLVISAGIGASFAVLFPMAAVGALVGAGAIYGAVWWVLGALIIMPAWLGMPVFMFNNNTWFSLMGHVVFGMVAGTVLFGLRRRGGHA</sequence>
<dbReference type="AlphaFoldDB" id="A0A542DFB8"/>
<comment type="caution">
    <text evidence="2">The sequence shown here is derived from an EMBL/GenBank/DDBJ whole genome shotgun (WGS) entry which is preliminary data.</text>
</comment>
<evidence type="ECO:0000313" key="2">
    <source>
        <dbReference type="EMBL" id="TQJ01721.1"/>
    </source>
</evidence>
<proteinExistence type="predicted"/>
<reference evidence="2 3" key="1">
    <citation type="submission" date="2019-06" db="EMBL/GenBank/DDBJ databases">
        <title>Sequencing the genomes of 1000 actinobacteria strains.</title>
        <authorList>
            <person name="Klenk H.-P."/>
        </authorList>
    </citation>
    <scope>NUCLEOTIDE SEQUENCE [LARGE SCALE GENOMIC DNA]</scope>
    <source>
        <strain evidence="2 3">DSM 45679</strain>
    </source>
</reference>
<keyword evidence="1" id="KW-1133">Transmembrane helix</keyword>
<evidence type="ECO:0000313" key="3">
    <source>
        <dbReference type="Proteomes" id="UP000320876"/>
    </source>
</evidence>
<feature type="transmembrane region" description="Helical" evidence="1">
    <location>
        <begin position="53"/>
        <end position="75"/>
    </location>
</feature>
<dbReference type="EMBL" id="VFML01000001">
    <property type="protein sequence ID" value="TQJ01721.1"/>
    <property type="molecule type" value="Genomic_DNA"/>
</dbReference>